<dbReference type="Proteomes" id="UP000283482">
    <property type="component" value="Unassembled WGS sequence"/>
</dbReference>
<protein>
    <submittedName>
        <fullName evidence="1">Nitrous oxide-stimulated promoter family protein</fullName>
    </submittedName>
</protein>
<name>A0A413V2E1_BACSE</name>
<dbReference type="NCBIfam" id="NF007714">
    <property type="entry name" value="PRK10410.1-2"/>
    <property type="match status" value="1"/>
</dbReference>
<organism evidence="1 2">
    <name type="scientific">Bacteroides stercoris</name>
    <dbReference type="NCBI Taxonomy" id="46506"/>
    <lineage>
        <taxon>Bacteria</taxon>
        <taxon>Pseudomonadati</taxon>
        <taxon>Bacteroidota</taxon>
        <taxon>Bacteroidia</taxon>
        <taxon>Bacteroidales</taxon>
        <taxon>Bacteroidaceae</taxon>
        <taxon>Bacteroides</taxon>
    </lineage>
</organism>
<dbReference type="AlphaFoldDB" id="A0A413V2E1"/>
<proteinExistence type="predicted"/>
<accession>A0A413V2E1</accession>
<dbReference type="EMBL" id="QSGN01000029">
    <property type="protein sequence ID" value="RHB27606.1"/>
    <property type="molecule type" value="Genomic_DNA"/>
</dbReference>
<dbReference type="Pfam" id="PF11756">
    <property type="entry name" value="YgbA_NO"/>
    <property type="match status" value="1"/>
</dbReference>
<reference evidence="1 2" key="1">
    <citation type="submission" date="2018-08" db="EMBL/GenBank/DDBJ databases">
        <title>A genome reference for cultivated species of the human gut microbiota.</title>
        <authorList>
            <person name="Zou Y."/>
            <person name="Xue W."/>
            <person name="Luo G."/>
        </authorList>
    </citation>
    <scope>NUCLEOTIDE SEQUENCE [LARGE SCALE GENOMIC DNA]</scope>
    <source>
        <strain evidence="1 2">AM40-34</strain>
    </source>
</reference>
<comment type="caution">
    <text evidence="1">The sequence shown here is derived from an EMBL/GenBank/DDBJ whole genome shotgun (WGS) entry which is preliminary data.</text>
</comment>
<sequence length="122" mass="14843">MNKTCQSRIAQEQRTVEQMIRLYCRRKEGNKELCPQCLELLEYARTRLSHCPFGENKTTCRLCPVHCYKPEMKKRMQEVMRYAGPRMLLYHPVAACRHLWKERIYQYFTRRFGVPCQEQHKQ</sequence>
<dbReference type="RefSeq" id="WP_016662521.1">
    <property type="nucleotide sequence ID" value="NZ_AP031449.1"/>
</dbReference>
<gene>
    <name evidence="1" type="ORF">DW889_11555</name>
</gene>
<evidence type="ECO:0000313" key="2">
    <source>
        <dbReference type="Proteomes" id="UP000283482"/>
    </source>
</evidence>
<dbReference type="InterPro" id="IPR020483">
    <property type="entry name" value="Uncharacterised_YgbA"/>
</dbReference>
<evidence type="ECO:0000313" key="1">
    <source>
        <dbReference type="EMBL" id="RHB27606.1"/>
    </source>
</evidence>